<evidence type="ECO:0000256" key="5">
    <source>
        <dbReference type="ARBA" id="ARBA00022989"/>
    </source>
</evidence>
<evidence type="ECO:0000256" key="4">
    <source>
        <dbReference type="ARBA" id="ARBA00022692"/>
    </source>
</evidence>
<feature type="transmembrane region" description="Helical" evidence="8">
    <location>
        <begin position="211"/>
        <end position="231"/>
    </location>
</feature>
<gene>
    <name evidence="10" type="ORF">DFP81_103324</name>
</gene>
<accession>A0A3E0DQ95</accession>
<comment type="caution">
    <text evidence="10">The sequence shown here is derived from an EMBL/GenBank/DDBJ whole genome shotgun (WGS) entry which is preliminary data.</text>
</comment>
<feature type="domain" description="NADH:quinone oxidoreductase/Mrp antiporter transmembrane" evidence="9">
    <location>
        <begin position="128"/>
        <end position="427"/>
    </location>
</feature>
<reference evidence="10 11" key="1">
    <citation type="submission" date="2018-08" db="EMBL/GenBank/DDBJ databases">
        <title>Genomic Encyclopedia of Type Strains, Phase III (KMG-III): the genomes of soil and plant-associated and newly described type strains.</title>
        <authorList>
            <person name="Whitman W."/>
        </authorList>
    </citation>
    <scope>NUCLEOTIDE SEQUENCE [LARGE SCALE GENOMIC DNA]</scope>
    <source>
        <strain evidence="10 11">CECT 7375</strain>
    </source>
</reference>
<evidence type="ECO:0000256" key="2">
    <source>
        <dbReference type="ARBA" id="ARBA00005346"/>
    </source>
</evidence>
<evidence type="ECO:0000256" key="8">
    <source>
        <dbReference type="SAM" id="Phobius"/>
    </source>
</evidence>
<dbReference type="InterPro" id="IPR050586">
    <property type="entry name" value="CPA3_Na-H_Antiporter_D"/>
</dbReference>
<sequence>MQHLSILPILIPLIFGAALLLPPLSKHIQRQRIAAVIGLFLLLVSACFLLFQVQTQGVHLYALGEWQPPFGIVLVADPVSVLLVALTSFLAFSVMLYAMNGQDKNGAYFHPLFMFQVMGINGAFLTGDIFNLFVFFEVLLIASYALLIHGGGKQRTQATVHYVILNLVGSSLFLFGLGIIYGTLGTLNMADLAVKVGQLQAENATLAKTGALLLLVVFGLKAAMLPLHFWLPKTYSSASAPVAALFAIMTKVGIYSIFRVYTVIFGEHAGELANIATPWLWPLSLLTIAIGAIGILASPNLKILTANLVIVSSGSLLACAAISSEVATSAALYYLVHSTLVSAGLFLLADIMARQRGKAEDRFVRSRPFVQPKTLGILFAVGALSIIGMPPFSGFIGKVMILQATQSFAASLWLWPLILLGSLAALITLSRAGTTLFWRHNGNLSTESEAAKPLELTAVVLLLLASPILVIFAGDVTAYTQNAAHYLHDFQLSAYNLLPGVTP</sequence>
<keyword evidence="4 7" id="KW-0812">Transmembrane</keyword>
<keyword evidence="11" id="KW-1185">Reference proteome</keyword>
<dbReference type="AlphaFoldDB" id="A0A3E0DQ95"/>
<keyword evidence="6 8" id="KW-0472">Membrane</keyword>
<evidence type="ECO:0000256" key="1">
    <source>
        <dbReference type="ARBA" id="ARBA00004651"/>
    </source>
</evidence>
<dbReference type="NCBIfam" id="NF009309">
    <property type="entry name" value="PRK12666.1"/>
    <property type="match status" value="1"/>
</dbReference>
<dbReference type="Proteomes" id="UP000256542">
    <property type="component" value="Unassembled WGS sequence"/>
</dbReference>
<feature type="transmembrane region" description="Helical" evidence="8">
    <location>
        <begin position="160"/>
        <end position="181"/>
    </location>
</feature>
<dbReference type="EMBL" id="QUNG01000003">
    <property type="protein sequence ID" value="REG85124.1"/>
    <property type="molecule type" value="Genomic_DNA"/>
</dbReference>
<dbReference type="GO" id="GO:0042773">
    <property type="term" value="P:ATP synthesis coupled electron transport"/>
    <property type="evidence" value="ECO:0007669"/>
    <property type="project" value="InterPro"/>
</dbReference>
<feature type="transmembrane region" description="Helical" evidence="8">
    <location>
        <begin position="130"/>
        <end position="148"/>
    </location>
</feature>
<evidence type="ECO:0000313" key="11">
    <source>
        <dbReference type="Proteomes" id="UP000256542"/>
    </source>
</evidence>
<name>A0A3E0DQ95_9GAMM</name>
<dbReference type="OrthoDB" id="9768329at2"/>
<feature type="transmembrane region" description="Helical" evidence="8">
    <location>
        <begin position="6"/>
        <end position="24"/>
    </location>
</feature>
<organism evidence="10 11">
    <name type="scientific">Marinomonas pollencensis</name>
    <dbReference type="NCBI Taxonomy" id="491954"/>
    <lineage>
        <taxon>Bacteria</taxon>
        <taxon>Pseudomonadati</taxon>
        <taxon>Pseudomonadota</taxon>
        <taxon>Gammaproteobacteria</taxon>
        <taxon>Oceanospirillales</taxon>
        <taxon>Oceanospirillaceae</taxon>
        <taxon>Marinomonas</taxon>
    </lineage>
</organism>
<dbReference type="RefSeq" id="WP_115896990.1">
    <property type="nucleotide sequence ID" value="NZ_QUNG01000003.1"/>
</dbReference>
<dbReference type="PANTHER" id="PTHR42703:SF1">
    <property type="entry name" value="NA(+)_H(+) ANTIPORTER SUBUNIT D1"/>
    <property type="match status" value="1"/>
</dbReference>
<feature type="transmembrane region" description="Helical" evidence="8">
    <location>
        <begin position="278"/>
        <end position="297"/>
    </location>
</feature>
<evidence type="ECO:0000256" key="6">
    <source>
        <dbReference type="ARBA" id="ARBA00023136"/>
    </source>
</evidence>
<feature type="transmembrane region" description="Helical" evidence="8">
    <location>
        <begin position="304"/>
        <end position="324"/>
    </location>
</feature>
<feature type="transmembrane region" description="Helical" evidence="8">
    <location>
        <begin position="454"/>
        <end position="473"/>
    </location>
</feature>
<keyword evidence="3" id="KW-1003">Cell membrane</keyword>
<dbReference type="InterPro" id="IPR003918">
    <property type="entry name" value="NADH_UbQ_OxRdtase"/>
</dbReference>
<feature type="transmembrane region" description="Helical" evidence="8">
    <location>
        <begin position="412"/>
        <end position="433"/>
    </location>
</feature>
<protein>
    <submittedName>
        <fullName evidence="10">Multisubunit potassium/proton antiporter PhaD subunit</fullName>
    </submittedName>
</protein>
<keyword evidence="5 8" id="KW-1133">Transmembrane helix</keyword>
<evidence type="ECO:0000256" key="7">
    <source>
        <dbReference type="RuleBase" id="RU000320"/>
    </source>
</evidence>
<comment type="similarity">
    <text evidence="2">Belongs to the CPA3 antiporters (TC 2.A.63) subunit D family.</text>
</comment>
<feature type="transmembrane region" description="Helical" evidence="8">
    <location>
        <begin position="238"/>
        <end position="258"/>
    </location>
</feature>
<proteinExistence type="inferred from homology"/>
<feature type="transmembrane region" description="Helical" evidence="8">
    <location>
        <begin position="106"/>
        <end position="124"/>
    </location>
</feature>
<evidence type="ECO:0000259" key="9">
    <source>
        <dbReference type="Pfam" id="PF00361"/>
    </source>
</evidence>
<feature type="transmembrane region" description="Helical" evidence="8">
    <location>
        <begin position="33"/>
        <end position="51"/>
    </location>
</feature>
<feature type="transmembrane region" description="Helical" evidence="8">
    <location>
        <begin position="330"/>
        <end position="353"/>
    </location>
</feature>
<dbReference type="PRINTS" id="PR01437">
    <property type="entry name" value="NUOXDRDTASE4"/>
</dbReference>
<feature type="transmembrane region" description="Helical" evidence="8">
    <location>
        <begin position="71"/>
        <end position="99"/>
    </location>
</feature>
<dbReference type="PANTHER" id="PTHR42703">
    <property type="entry name" value="NADH DEHYDROGENASE"/>
    <property type="match status" value="1"/>
</dbReference>
<dbReference type="InterPro" id="IPR001750">
    <property type="entry name" value="ND/Mrp_TM"/>
</dbReference>
<feature type="transmembrane region" description="Helical" evidence="8">
    <location>
        <begin position="374"/>
        <end position="392"/>
    </location>
</feature>
<dbReference type="Pfam" id="PF00361">
    <property type="entry name" value="Proton_antipo_M"/>
    <property type="match status" value="1"/>
</dbReference>
<dbReference type="GO" id="GO:0005886">
    <property type="term" value="C:plasma membrane"/>
    <property type="evidence" value="ECO:0007669"/>
    <property type="project" value="UniProtKB-SubCell"/>
</dbReference>
<dbReference type="GO" id="GO:0008137">
    <property type="term" value="F:NADH dehydrogenase (ubiquinone) activity"/>
    <property type="evidence" value="ECO:0007669"/>
    <property type="project" value="InterPro"/>
</dbReference>
<evidence type="ECO:0000313" key="10">
    <source>
        <dbReference type="EMBL" id="REG85124.1"/>
    </source>
</evidence>
<evidence type="ECO:0000256" key="3">
    <source>
        <dbReference type="ARBA" id="ARBA00022475"/>
    </source>
</evidence>
<comment type="subcellular location">
    <subcellularLocation>
        <location evidence="1">Cell membrane</location>
        <topology evidence="1">Multi-pass membrane protein</topology>
    </subcellularLocation>
    <subcellularLocation>
        <location evidence="7">Membrane</location>
        <topology evidence="7">Multi-pass membrane protein</topology>
    </subcellularLocation>
</comment>